<dbReference type="Proteomes" id="UP000003250">
    <property type="component" value="Unassembled WGS sequence"/>
</dbReference>
<keyword evidence="2" id="KW-1185">Reference proteome</keyword>
<sequence length="45" mass="5014">MAADRFTEPDLPPTGYAKIVPIIAVAISVLDDALKIDLHRLIRHF</sequence>
<organism evidence="1 2">
    <name type="scientific">Mesorhizobium alhagi CCNWXJ12-2</name>
    <dbReference type="NCBI Taxonomy" id="1107882"/>
    <lineage>
        <taxon>Bacteria</taxon>
        <taxon>Pseudomonadati</taxon>
        <taxon>Pseudomonadota</taxon>
        <taxon>Alphaproteobacteria</taxon>
        <taxon>Hyphomicrobiales</taxon>
        <taxon>Phyllobacteriaceae</taxon>
        <taxon>Allomesorhizobium</taxon>
    </lineage>
</organism>
<reference evidence="1 2" key="1">
    <citation type="journal article" date="2012" name="J. Bacteriol.">
        <title>Draft Genome Sequence of Mesorhizobium alhagi CCNWXJ12-2T, a Novel Salt-Resistant Species Isolated from the Desert of Northwestern China.</title>
        <authorList>
            <person name="Zhou M."/>
            <person name="Chen W."/>
            <person name="Chen H."/>
            <person name="Wei G."/>
        </authorList>
    </citation>
    <scope>NUCLEOTIDE SEQUENCE [LARGE SCALE GENOMIC DNA]</scope>
    <source>
        <strain evidence="1 2">CCNWXJ12-2</strain>
    </source>
</reference>
<evidence type="ECO:0000313" key="2">
    <source>
        <dbReference type="Proteomes" id="UP000003250"/>
    </source>
</evidence>
<gene>
    <name evidence="1" type="ORF">MAXJ12_10598</name>
</gene>
<proteinExistence type="predicted"/>
<dbReference type="EMBL" id="AHAM01000073">
    <property type="protein sequence ID" value="EHK57333.1"/>
    <property type="molecule type" value="Genomic_DNA"/>
</dbReference>
<accession>H0HPP0</accession>
<dbReference type="AlphaFoldDB" id="H0HPP0"/>
<protein>
    <submittedName>
        <fullName evidence="1">Uncharacterized protein</fullName>
    </submittedName>
</protein>
<evidence type="ECO:0000313" key="1">
    <source>
        <dbReference type="EMBL" id="EHK57333.1"/>
    </source>
</evidence>
<name>H0HPP0_9HYPH</name>